<dbReference type="EMBL" id="PFCO01000008">
    <property type="protein sequence ID" value="PIR69438.1"/>
    <property type="molecule type" value="Genomic_DNA"/>
</dbReference>
<evidence type="ECO:0000259" key="6">
    <source>
        <dbReference type="PROSITE" id="PS51352"/>
    </source>
</evidence>
<evidence type="ECO:0000256" key="2">
    <source>
        <dbReference type="ARBA" id="ARBA00022729"/>
    </source>
</evidence>
<dbReference type="Proteomes" id="UP000231503">
    <property type="component" value="Unassembled WGS sequence"/>
</dbReference>
<keyword evidence="2" id="KW-0732">Signal</keyword>
<proteinExistence type="inferred from homology"/>
<comment type="caution">
    <text evidence="7">The sequence shown here is derived from an EMBL/GenBank/DDBJ whole genome shotgun (WGS) entry which is preliminary data.</text>
</comment>
<gene>
    <name evidence="7" type="ORF">COU47_03115</name>
</gene>
<dbReference type="SUPFAM" id="SSF52833">
    <property type="entry name" value="Thioredoxin-like"/>
    <property type="match status" value="1"/>
</dbReference>
<evidence type="ECO:0000256" key="3">
    <source>
        <dbReference type="ARBA" id="ARBA00023002"/>
    </source>
</evidence>
<sequence>MLVWVGVVAAIALVIYGIVLGVLKTAENSPVPSSVDAISETDWVKGERTAPVIVVEYGDFQCPACKAYYPVVKSLSQEFSGTDVAFVFRHFPLRSTHPNAEDASRAAQASGLQGKFWEMHDLLYERQDDWARVRNPNDIFKKYAEEIGIDVAQFESDIDSDAVKSAVDTNLSGGLSAGVNSTPSFFINGNYISNPSSIDEFRAHITDALGTSS</sequence>
<evidence type="ECO:0000313" key="7">
    <source>
        <dbReference type="EMBL" id="PIR69438.1"/>
    </source>
</evidence>
<keyword evidence="4" id="KW-1015">Disulfide bond</keyword>
<protein>
    <recommendedName>
        <fullName evidence="6">Thioredoxin domain-containing protein</fullName>
    </recommendedName>
</protein>
<comment type="similarity">
    <text evidence="1">Belongs to the thioredoxin family. DsbA subfamily.</text>
</comment>
<name>A0A2H0TCZ6_9BACT</name>
<evidence type="ECO:0000313" key="8">
    <source>
        <dbReference type="Proteomes" id="UP000231503"/>
    </source>
</evidence>
<dbReference type="InterPro" id="IPR013766">
    <property type="entry name" value="Thioredoxin_domain"/>
</dbReference>
<evidence type="ECO:0000256" key="1">
    <source>
        <dbReference type="ARBA" id="ARBA00005791"/>
    </source>
</evidence>
<evidence type="ECO:0000256" key="4">
    <source>
        <dbReference type="ARBA" id="ARBA00023157"/>
    </source>
</evidence>
<reference evidence="8" key="1">
    <citation type="submission" date="2017-09" db="EMBL/GenBank/DDBJ databases">
        <title>Depth-based differentiation of microbial function through sediment-hosted aquifers and enrichment of novel symbionts in the deep terrestrial subsurface.</title>
        <authorList>
            <person name="Probst A.J."/>
            <person name="Ladd B."/>
            <person name="Jarett J.K."/>
            <person name="Geller-Mcgrath D.E."/>
            <person name="Sieber C.M.K."/>
            <person name="Emerson J.B."/>
            <person name="Anantharaman K."/>
            <person name="Thomas B.C."/>
            <person name="Malmstrom R."/>
            <person name="Stieglmeier M."/>
            <person name="Klingl A."/>
            <person name="Woyke T."/>
            <person name="Ryan C.M."/>
            <person name="Banfield J.F."/>
        </authorList>
    </citation>
    <scope>NUCLEOTIDE SEQUENCE [LARGE SCALE GENOMIC DNA]</scope>
</reference>
<keyword evidence="3" id="KW-0560">Oxidoreductase</keyword>
<accession>A0A2H0TCZ6</accession>
<dbReference type="GO" id="GO:0016491">
    <property type="term" value="F:oxidoreductase activity"/>
    <property type="evidence" value="ECO:0007669"/>
    <property type="project" value="UniProtKB-KW"/>
</dbReference>
<dbReference type="InterPro" id="IPR036249">
    <property type="entry name" value="Thioredoxin-like_sf"/>
</dbReference>
<dbReference type="PROSITE" id="PS51352">
    <property type="entry name" value="THIOREDOXIN_2"/>
    <property type="match status" value="1"/>
</dbReference>
<dbReference type="PANTHER" id="PTHR13887">
    <property type="entry name" value="GLUTATHIONE S-TRANSFERASE KAPPA"/>
    <property type="match status" value="1"/>
</dbReference>
<dbReference type="PANTHER" id="PTHR13887:SF14">
    <property type="entry name" value="DISULFIDE BOND FORMATION PROTEIN D"/>
    <property type="match status" value="1"/>
</dbReference>
<dbReference type="Gene3D" id="3.40.30.10">
    <property type="entry name" value="Glutaredoxin"/>
    <property type="match status" value="1"/>
</dbReference>
<evidence type="ECO:0000256" key="5">
    <source>
        <dbReference type="ARBA" id="ARBA00023284"/>
    </source>
</evidence>
<dbReference type="InterPro" id="IPR012336">
    <property type="entry name" value="Thioredoxin-like_fold"/>
</dbReference>
<organism evidence="7 8">
    <name type="scientific">Candidatus Niyogibacteria bacterium CG10_big_fil_rev_8_21_14_0_10_46_36</name>
    <dbReference type="NCBI Taxonomy" id="1974726"/>
    <lineage>
        <taxon>Bacteria</taxon>
        <taxon>Candidatus Niyogiibacteriota</taxon>
    </lineage>
</organism>
<dbReference type="Pfam" id="PF13462">
    <property type="entry name" value="Thioredoxin_4"/>
    <property type="match status" value="1"/>
</dbReference>
<feature type="domain" description="Thioredoxin" evidence="6">
    <location>
        <begin position="20"/>
        <end position="210"/>
    </location>
</feature>
<keyword evidence="5" id="KW-0676">Redox-active center</keyword>
<dbReference type="AlphaFoldDB" id="A0A2H0TCZ6"/>